<name>A0ABP7R198_9SPHI</name>
<dbReference type="InterPro" id="IPR023996">
    <property type="entry name" value="TonB-dep_OMP_SusC/RagA"/>
</dbReference>
<comment type="similarity">
    <text evidence="8 9">Belongs to the TonB-dependent receptor family.</text>
</comment>
<keyword evidence="6 8" id="KW-0472">Membrane</keyword>
<organism evidence="13 14">
    <name type="scientific">Mucilaginibacter dorajii</name>
    <dbReference type="NCBI Taxonomy" id="692994"/>
    <lineage>
        <taxon>Bacteria</taxon>
        <taxon>Pseudomonadati</taxon>
        <taxon>Bacteroidota</taxon>
        <taxon>Sphingobacteriia</taxon>
        <taxon>Sphingobacteriales</taxon>
        <taxon>Sphingobacteriaceae</taxon>
        <taxon>Mucilaginibacter</taxon>
    </lineage>
</organism>
<gene>
    <name evidence="13" type="ORF">GCM10022210_51050</name>
</gene>
<dbReference type="InterPro" id="IPR012910">
    <property type="entry name" value="Plug_dom"/>
</dbReference>
<accession>A0ABP7R198</accession>
<dbReference type="PROSITE" id="PS52016">
    <property type="entry name" value="TONB_DEPENDENT_REC_3"/>
    <property type="match status" value="1"/>
</dbReference>
<dbReference type="InterPro" id="IPR023997">
    <property type="entry name" value="TonB-dep_OMP_SusC/RagA_CS"/>
</dbReference>
<evidence type="ECO:0000256" key="7">
    <source>
        <dbReference type="ARBA" id="ARBA00023237"/>
    </source>
</evidence>
<dbReference type="InterPro" id="IPR037066">
    <property type="entry name" value="Plug_dom_sf"/>
</dbReference>
<evidence type="ECO:0000256" key="10">
    <source>
        <dbReference type="SAM" id="SignalP"/>
    </source>
</evidence>
<evidence type="ECO:0000256" key="9">
    <source>
        <dbReference type="RuleBase" id="RU003357"/>
    </source>
</evidence>
<keyword evidence="7 8" id="KW-0998">Cell outer membrane</keyword>
<dbReference type="EMBL" id="BAAAZC010000031">
    <property type="protein sequence ID" value="GAA3991031.1"/>
    <property type="molecule type" value="Genomic_DNA"/>
</dbReference>
<dbReference type="Pfam" id="PF00593">
    <property type="entry name" value="TonB_dep_Rec_b-barrel"/>
    <property type="match status" value="1"/>
</dbReference>
<proteinExistence type="inferred from homology"/>
<protein>
    <submittedName>
        <fullName evidence="13">TonB-dependent receptor</fullName>
    </submittedName>
</protein>
<feature type="domain" description="TonB-dependent receptor-like beta-barrel" evidence="11">
    <location>
        <begin position="353"/>
        <end position="1006"/>
    </location>
</feature>
<dbReference type="SUPFAM" id="SSF56935">
    <property type="entry name" value="Porins"/>
    <property type="match status" value="1"/>
</dbReference>
<dbReference type="Gene3D" id="2.60.40.1120">
    <property type="entry name" value="Carboxypeptidase-like, regulatory domain"/>
    <property type="match status" value="1"/>
</dbReference>
<evidence type="ECO:0000256" key="2">
    <source>
        <dbReference type="ARBA" id="ARBA00022448"/>
    </source>
</evidence>
<dbReference type="Proteomes" id="UP001500742">
    <property type="component" value="Unassembled WGS sequence"/>
</dbReference>
<dbReference type="Pfam" id="PF13715">
    <property type="entry name" value="CarbopepD_reg_2"/>
    <property type="match status" value="1"/>
</dbReference>
<keyword evidence="2 8" id="KW-0813">Transport</keyword>
<evidence type="ECO:0000256" key="8">
    <source>
        <dbReference type="PROSITE-ProRule" id="PRU01360"/>
    </source>
</evidence>
<feature type="signal peptide" evidence="10">
    <location>
        <begin position="1"/>
        <end position="36"/>
    </location>
</feature>
<evidence type="ECO:0000256" key="4">
    <source>
        <dbReference type="ARBA" id="ARBA00022692"/>
    </source>
</evidence>
<evidence type="ECO:0000256" key="5">
    <source>
        <dbReference type="ARBA" id="ARBA00023077"/>
    </source>
</evidence>
<dbReference type="NCBIfam" id="TIGR04057">
    <property type="entry name" value="SusC_RagA_signa"/>
    <property type="match status" value="1"/>
</dbReference>
<sequence>MEIYLHAKFLYLFRTFKVFKQSAILLLILVPFAAFSQTGSQSVINSKLYGKVVDATNKQPIPGVVVRIKGTTHAVATNTDGEFNFVTGQKFPYTLLVSFIGYDKVELIANGSPVQIELKPAINQLTDVVVVGYGTQKKSDITGSISSVPKENLNQVSSSVDNLLRGAAPGVNVTQSSGQPGASASIRIRGGNSITGGNEPLYVIDGFPVYNDNASVSTGSGSGAGVNALSTINPSDIESIEILKDASATAIYGSRGANGVILISTKKGRKGTSDVSYGAYYGQQRITKTLPLLDATQWANLRNDILASTGQAPSFTADQIAALGKGSDWQDAAFRHAPVQNHELSFTGGDERSRFAISGNYFNQDGIVLNTNFKRYSLRANYERDISSKFKIGLNSTTSYSTSTGAATNTGSASLSSPNLITNIITTSPVVPIKDQSGNYNLVNPYTSVPSNPINDLLSVINKTNINRSLGNFYGEYTLLPGLKAKVSLGADLLSTKQNYFAGPNTANGYAVVGIASVGNATVNTWLNENTLTYDKVINDKHFINILAGYTTQKSTGEAATAGSKNFVSSATTYNSLQSGSQTSTPTSSAYSWALNSYLARINYSFLHKYNFTVSGRADGSSRFGAGNKWGYFPSAGFSWNAADEDFIKNVKSISSLKLRLSAGETGNQEIGQYQSLATLSPVNYDFNSVLITGFAANRLSNPDLKWEKTKQYDAGVDLGLLDNRINLTLDAYYKKTNDLLLSIPIPLSTGYSTSLQNIGSVQNKGLEVGINTENISGGAFTWKTSLVYALNRNKVLSLGASQTSFFPAVPNSTLGILQPVNIKVGLPLGTFWGYKTAGIFQSAAEIASSPTLDTKANTKPGDRKYVDVNGDGLITAADKTNLGSSQPKFTGSFTNSFSYRHVDLLVFFQGAYGNKIYNALRQQLEITNLSTNAYASIADRWTPTNPSNDVARATNSPVAQMSDRYIENGSYLRLKNVVLGYTFNGELLNKIRAKQLRIYVSAQNLATITKYKGYDPEVNSFEQNNTSQGIDFGAYPNYKTFLVGLNVTF</sequence>
<feature type="domain" description="TonB-dependent receptor plug" evidence="12">
    <location>
        <begin position="138"/>
        <end position="260"/>
    </location>
</feature>
<dbReference type="Gene3D" id="2.170.130.10">
    <property type="entry name" value="TonB-dependent receptor, plug domain"/>
    <property type="match status" value="1"/>
</dbReference>
<evidence type="ECO:0000256" key="1">
    <source>
        <dbReference type="ARBA" id="ARBA00004571"/>
    </source>
</evidence>
<dbReference type="InterPro" id="IPR000531">
    <property type="entry name" value="Beta-barrel_TonB"/>
</dbReference>
<dbReference type="Pfam" id="PF07715">
    <property type="entry name" value="Plug"/>
    <property type="match status" value="1"/>
</dbReference>
<dbReference type="InterPro" id="IPR036942">
    <property type="entry name" value="Beta-barrel_TonB_sf"/>
</dbReference>
<evidence type="ECO:0000256" key="3">
    <source>
        <dbReference type="ARBA" id="ARBA00022452"/>
    </source>
</evidence>
<dbReference type="RefSeq" id="WP_259086614.1">
    <property type="nucleotide sequence ID" value="NZ_BAAAZC010000031.1"/>
</dbReference>
<keyword evidence="5 9" id="KW-0798">TonB box</keyword>
<evidence type="ECO:0000259" key="12">
    <source>
        <dbReference type="Pfam" id="PF07715"/>
    </source>
</evidence>
<keyword evidence="13" id="KW-0675">Receptor</keyword>
<feature type="chain" id="PRO_5045282351" evidence="10">
    <location>
        <begin position="37"/>
        <end position="1050"/>
    </location>
</feature>
<evidence type="ECO:0000259" key="11">
    <source>
        <dbReference type="Pfam" id="PF00593"/>
    </source>
</evidence>
<evidence type="ECO:0000256" key="6">
    <source>
        <dbReference type="ARBA" id="ARBA00023136"/>
    </source>
</evidence>
<comment type="subcellular location">
    <subcellularLocation>
        <location evidence="1 8">Cell outer membrane</location>
        <topology evidence="1 8">Multi-pass membrane protein</topology>
    </subcellularLocation>
</comment>
<keyword evidence="4 8" id="KW-0812">Transmembrane</keyword>
<comment type="caution">
    <text evidence="13">The sequence shown here is derived from an EMBL/GenBank/DDBJ whole genome shotgun (WGS) entry which is preliminary data.</text>
</comment>
<keyword evidence="10" id="KW-0732">Signal</keyword>
<dbReference type="NCBIfam" id="TIGR04056">
    <property type="entry name" value="OMP_RagA_SusC"/>
    <property type="match status" value="1"/>
</dbReference>
<keyword evidence="3 8" id="KW-1134">Transmembrane beta strand</keyword>
<dbReference type="InterPro" id="IPR008969">
    <property type="entry name" value="CarboxyPept-like_regulatory"/>
</dbReference>
<dbReference type="InterPro" id="IPR039426">
    <property type="entry name" value="TonB-dep_rcpt-like"/>
</dbReference>
<evidence type="ECO:0000313" key="13">
    <source>
        <dbReference type="EMBL" id="GAA3991031.1"/>
    </source>
</evidence>
<evidence type="ECO:0000313" key="14">
    <source>
        <dbReference type="Proteomes" id="UP001500742"/>
    </source>
</evidence>
<dbReference type="SUPFAM" id="SSF49464">
    <property type="entry name" value="Carboxypeptidase regulatory domain-like"/>
    <property type="match status" value="1"/>
</dbReference>
<reference evidence="14" key="1">
    <citation type="journal article" date="2019" name="Int. J. Syst. Evol. Microbiol.">
        <title>The Global Catalogue of Microorganisms (GCM) 10K type strain sequencing project: providing services to taxonomists for standard genome sequencing and annotation.</title>
        <authorList>
            <consortium name="The Broad Institute Genomics Platform"/>
            <consortium name="The Broad Institute Genome Sequencing Center for Infectious Disease"/>
            <person name="Wu L."/>
            <person name="Ma J."/>
        </authorList>
    </citation>
    <scope>NUCLEOTIDE SEQUENCE [LARGE SCALE GENOMIC DNA]</scope>
    <source>
        <strain evidence="14">JCM 16601</strain>
    </source>
</reference>
<dbReference type="Gene3D" id="2.40.170.20">
    <property type="entry name" value="TonB-dependent receptor, beta-barrel domain"/>
    <property type="match status" value="1"/>
</dbReference>
<keyword evidence="14" id="KW-1185">Reference proteome</keyword>